<proteinExistence type="predicted"/>
<evidence type="ECO:0000313" key="1">
    <source>
        <dbReference type="EMBL" id="XBH15819.1"/>
    </source>
</evidence>
<dbReference type="AlphaFoldDB" id="A0AAU7DER1"/>
<gene>
    <name evidence="1" type="ORF">P8935_14705</name>
</gene>
<protein>
    <recommendedName>
        <fullName evidence="2">Helix-turn-helix domain-containing protein</fullName>
    </recommendedName>
</protein>
<accession>A0AAU7DER1</accession>
<organism evidence="1">
    <name type="scientific">Telmatobacter sp. DSM 110680</name>
    <dbReference type="NCBI Taxonomy" id="3036704"/>
    <lineage>
        <taxon>Bacteria</taxon>
        <taxon>Pseudomonadati</taxon>
        <taxon>Acidobacteriota</taxon>
        <taxon>Terriglobia</taxon>
        <taxon>Terriglobales</taxon>
        <taxon>Acidobacteriaceae</taxon>
        <taxon>Telmatobacter</taxon>
    </lineage>
</organism>
<dbReference type="RefSeq" id="WP_348261051.1">
    <property type="nucleotide sequence ID" value="NZ_CP121196.1"/>
</dbReference>
<dbReference type="EMBL" id="CP121196">
    <property type="protein sequence ID" value="XBH15819.1"/>
    <property type="molecule type" value="Genomic_DNA"/>
</dbReference>
<sequence length="95" mass="10710">MNTELLAKKPVQQATQATLALDLQYLTRDASFAEKHYRVSELAGLWGLGRETVRKIVKDEPGVIKIKQGRKKAHTTYSVPESVARRIHTRLLNVA</sequence>
<reference evidence="1" key="1">
    <citation type="submission" date="2023-03" db="EMBL/GenBank/DDBJ databases">
        <title>Edaphobacter sp.</title>
        <authorList>
            <person name="Huber K.J."/>
            <person name="Papendorf J."/>
            <person name="Pilke C."/>
            <person name="Bunk B."/>
            <person name="Sproeer C."/>
            <person name="Pester M."/>
        </authorList>
    </citation>
    <scope>NUCLEOTIDE SEQUENCE</scope>
    <source>
        <strain evidence="1">DSM 110680</strain>
    </source>
</reference>
<evidence type="ECO:0008006" key="2">
    <source>
        <dbReference type="Google" id="ProtNLM"/>
    </source>
</evidence>
<name>A0AAU7DER1_9BACT</name>